<dbReference type="InterPro" id="IPR052188">
    <property type="entry name" value="Ni-pincer_cofactor_biosynth"/>
</dbReference>
<reference evidence="3 4" key="1">
    <citation type="journal article" date="2017" name="Genome Announc.">
        <title>Complete Genome Sequences of Two Acetylene-Fermenting Pelobacter acetylenicus Strains.</title>
        <authorList>
            <person name="Sutton J.M."/>
            <person name="Baesman S.M."/>
            <person name="Fierst J.L."/>
            <person name="Poret-Peterson A.T."/>
            <person name="Oremland R.S."/>
            <person name="Dunlap D.S."/>
            <person name="Akob D.M."/>
        </authorList>
    </citation>
    <scope>NUCLEOTIDE SEQUENCE [LARGE SCALE GENOMIC DNA]</scope>
    <source>
        <strain evidence="3 4">SFB93</strain>
    </source>
</reference>
<dbReference type="Pfam" id="PF02540">
    <property type="entry name" value="NAD_synthase"/>
    <property type="match status" value="1"/>
</dbReference>
<dbReference type="KEGG" id="pef:A7E78_13745"/>
<proteinExistence type="predicted"/>
<gene>
    <name evidence="3" type="ORF">A7E78_13745</name>
</gene>
<dbReference type="GO" id="GO:0016783">
    <property type="term" value="F:sulfurtransferase activity"/>
    <property type="evidence" value="ECO:0007669"/>
    <property type="project" value="InterPro"/>
</dbReference>
<accession>A0A1L3GS66</accession>
<feature type="active site" description="Nucleophile and sulfur donor" evidence="1">
    <location>
        <position position="176"/>
    </location>
</feature>
<dbReference type="Proteomes" id="UP000182517">
    <property type="component" value="Chromosome"/>
</dbReference>
<dbReference type="STRING" id="1842532.A7E78_13745"/>
<sequence>MSPQEKLLALQNQLASLESIAVAFSGGVDSTLLLRVARDLLGAKRVLAVTAVSPFFPIREQKESKALAAQLGVHQELISIDPLQTPEVTRNDAKRCYYCKKVLMRSCLDRAQELGFPRLVDGSNLDDLSDYRPGSEAIKELGISSPLVTAGLTKQDIRFLSHQLGLPTADKPAFACLASRIPYGTAITTAALSQVETCEAFLNRAGLNNYRVRHHGNTARIEVPPAQLYELIQEPLRSELVAHCKQAGFHFVTLDLEGYRTGSLNEELS</sequence>
<dbReference type="CDD" id="cd01990">
    <property type="entry name" value="LarE-like"/>
    <property type="match status" value="1"/>
</dbReference>
<dbReference type="NCBIfam" id="TIGR00268">
    <property type="entry name" value="ATP-dependent sacrificial sulfur transferase LarE"/>
    <property type="match status" value="1"/>
</dbReference>
<dbReference type="EMBL" id="CP015519">
    <property type="protein sequence ID" value="APG28796.1"/>
    <property type="molecule type" value="Genomic_DNA"/>
</dbReference>
<dbReference type="PIRSF" id="PIRSF006661">
    <property type="entry name" value="PP-lp_UCP006661"/>
    <property type="match status" value="1"/>
</dbReference>
<dbReference type="SUPFAM" id="SSF52402">
    <property type="entry name" value="Adenine nucleotide alpha hydrolases-like"/>
    <property type="match status" value="1"/>
</dbReference>
<evidence type="ECO:0000256" key="1">
    <source>
        <dbReference type="PIRSR" id="PIRSR006661-1"/>
    </source>
</evidence>
<dbReference type="Gene3D" id="3.40.50.620">
    <property type="entry name" value="HUPs"/>
    <property type="match status" value="1"/>
</dbReference>
<dbReference type="AlphaFoldDB" id="A0A1L3GS66"/>
<feature type="domain" description="NAD/GMP synthase" evidence="2">
    <location>
        <begin position="16"/>
        <end position="83"/>
    </location>
</feature>
<keyword evidence="4" id="KW-1185">Reference proteome</keyword>
<dbReference type="InterPro" id="IPR022310">
    <property type="entry name" value="NAD/GMP_synthase"/>
</dbReference>
<dbReference type="PANTHER" id="PTHR43169:SF2">
    <property type="entry name" value="NAD_GMP SYNTHASE DOMAIN-CONTAINING PROTEIN"/>
    <property type="match status" value="1"/>
</dbReference>
<evidence type="ECO:0000313" key="4">
    <source>
        <dbReference type="Proteomes" id="UP000182517"/>
    </source>
</evidence>
<name>A0A1L3GS66_9BACT</name>
<dbReference type="OrthoDB" id="9776919at2"/>
<dbReference type="PANTHER" id="PTHR43169">
    <property type="entry name" value="EXSB FAMILY PROTEIN"/>
    <property type="match status" value="1"/>
</dbReference>
<dbReference type="InterPro" id="IPR005232">
    <property type="entry name" value="LarE"/>
</dbReference>
<dbReference type="RefSeq" id="WP_072284821.1">
    <property type="nucleotide sequence ID" value="NZ_CP015519.1"/>
</dbReference>
<evidence type="ECO:0000259" key="2">
    <source>
        <dbReference type="Pfam" id="PF02540"/>
    </source>
</evidence>
<protein>
    <submittedName>
        <fullName evidence="3">TIGR00268 family protein</fullName>
    </submittedName>
</protein>
<evidence type="ECO:0000313" key="3">
    <source>
        <dbReference type="EMBL" id="APG28796.1"/>
    </source>
</evidence>
<dbReference type="GO" id="GO:0006163">
    <property type="term" value="P:purine nucleotide metabolic process"/>
    <property type="evidence" value="ECO:0007669"/>
    <property type="project" value="UniProtKB-ARBA"/>
</dbReference>
<organism evidence="3 4">
    <name type="scientific">Syntrophotalea acetylenivorans</name>
    <dbReference type="NCBI Taxonomy" id="1842532"/>
    <lineage>
        <taxon>Bacteria</taxon>
        <taxon>Pseudomonadati</taxon>
        <taxon>Thermodesulfobacteriota</taxon>
        <taxon>Desulfuromonadia</taxon>
        <taxon>Desulfuromonadales</taxon>
        <taxon>Syntrophotaleaceae</taxon>
        <taxon>Syntrophotalea</taxon>
    </lineage>
</organism>
<dbReference type="InterPro" id="IPR014729">
    <property type="entry name" value="Rossmann-like_a/b/a_fold"/>
</dbReference>